<proteinExistence type="predicted"/>
<reference evidence="2 3" key="1">
    <citation type="submission" date="2019-04" db="EMBL/GenBank/DDBJ databases">
        <authorList>
            <consortium name="Pathogen Informatics"/>
        </authorList>
    </citation>
    <scope>NUCLEOTIDE SEQUENCE [LARGE SCALE GENOMIC DNA]</scope>
    <source>
        <strain evidence="2 3">NCTC9185</strain>
    </source>
</reference>
<evidence type="ECO:0000313" key="3">
    <source>
        <dbReference type="Proteomes" id="UP000339249"/>
    </source>
</evidence>
<accession>A0A4U9D7V5</accession>
<protein>
    <submittedName>
        <fullName evidence="2">Uncharacterized protein</fullName>
    </submittedName>
</protein>
<name>A0A4U9D7V5_RAOTE</name>
<dbReference type="EMBL" id="CABDVU010000001">
    <property type="protein sequence ID" value="VTN14779.1"/>
    <property type="molecule type" value="Genomic_DNA"/>
</dbReference>
<dbReference type="AlphaFoldDB" id="A0A4U9D7V5"/>
<feature type="region of interest" description="Disordered" evidence="1">
    <location>
        <begin position="1"/>
        <end position="21"/>
    </location>
</feature>
<sequence length="50" mass="5371">MSVPQASSVVGSGEMARPGGKILRRAGRGETINYQGSYLLAFTLSFFYAK</sequence>
<evidence type="ECO:0000256" key="1">
    <source>
        <dbReference type="SAM" id="MobiDB-lite"/>
    </source>
</evidence>
<organism evidence="2 3">
    <name type="scientific">Raoultella terrigena</name>
    <name type="common">Klebsiella terrigena</name>
    <dbReference type="NCBI Taxonomy" id="577"/>
    <lineage>
        <taxon>Bacteria</taxon>
        <taxon>Pseudomonadati</taxon>
        <taxon>Pseudomonadota</taxon>
        <taxon>Gammaproteobacteria</taxon>
        <taxon>Enterobacterales</taxon>
        <taxon>Enterobacteriaceae</taxon>
        <taxon>Klebsiella/Raoultella group</taxon>
        <taxon>Raoultella</taxon>
    </lineage>
</organism>
<dbReference type="Proteomes" id="UP000339249">
    <property type="component" value="Unassembled WGS sequence"/>
</dbReference>
<gene>
    <name evidence="2" type="ORF">NCTC9185_06847</name>
</gene>
<evidence type="ECO:0000313" key="2">
    <source>
        <dbReference type="EMBL" id="VTN14779.1"/>
    </source>
</evidence>
<feature type="compositionally biased region" description="Polar residues" evidence="1">
    <location>
        <begin position="1"/>
        <end position="10"/>
    </location>
</feature>